<dbReference type="RefSeq" id="WP_021875888.1">
    <property type="nucleotide sequence ID" value="NZ_CP018624.1"/>
</dbReference>
<reference evidence="2 3" key="1">
    <citation type="submission" date="2021-08" db="EMBL/GenBank/DDBJ databases">
        <title>Genome sequence analysis of Clostridium chauvoei strains of European origin and evaluation of typing options for outbreak investigations.</title>
        <authorList>
            <person name="Abdel-Glil M."/>
            <person name="Thomas P."/>
            <person name="Seyboldt C."/>
        </authorList>
    </citation>
    <scope>NUCLEOTIDE SEQUENCE [LARGE SCALE GENOMIC DNA]</scope>
    <source>
        <strain evidence="2 3">S0260-09</strain>
    </source>
</reference>
<evidence type="ECO:0000313" key="3">
    <source>
        <dbReference type="Proteomes" id="UP000775179"/>
    </source>
</evidence>
<protein>
    <recommendedName>
        <fullName evidence="4">DUF3784 domain-containing protein</fullName>
    </recommendedName>
</protein>
<dbReference type="EMBL" id="JAIFTX010000002">
    <property type="protein sequence ID" value="MBX7289705.1"/>
    <property type="molecule type" value="Genomic_DNA"/>
</dbReference>
<organism evidence="2 3">
    <name type="scientific">Clostridium chauvoei</name>
    <dbReference type="NCBI Taxonomy" id="46867"/>
    <lineage>
        <taxon>Bacteria</taxon>
        <taxon>Bacillati</taxon>
        <taxon>Bacillota</taxon>
        <taxon>Clostridia</taxon>
        <taxon>Eubacteriales</taxon>
        <taxon>Clostridiaceae</taxon>
        <taxon>Clostridium</taxon>
    </lineage>
</organism>
<keyword evidence="1" id="KW-0812">Transmembrane</keyword>
<proteinExistence type="predicted"/>
<dbReference type="KEGG" id="cchv:BTM20_08445"/>
<evidence type="ECO:0008006" key="4">
    <source>
        <dbReference type="Google" id="ProtNLM"/>
    </source>
</evidence>
<keyword evidence="1" id="KW-1133">Transmembrane helix</keyword>
<comment type="caution">
    <text evidence="2">The sequence shown here is derived from an EMBL/GenBank/DDBJ whole genome shotgun (WGS) entry which is preliminary data.</text>
</comment>
<feature type="transmembrane region" description="Helical" evidence="1">
    <location>
        <begin position="6"/>
        <end position="25"/>
    </location>
</feature>
<dbReference type="Proteomes" id="UP000775179">
    <property type="component" value="Unassembled WGS sequence"/>
</dbReference>
<gene>
    <name evidence="2" type="ORF">K4H94_01385</name>
</gene>
<dbReference type="GeneID" id="66301899"/>
<feature type="transmembrane region" description="Helical" evidence="1">
    <location>
        <begin position="51"/>
        <end position="72"/>
    </location>
</feature>
<dbReference type="AlphaFoldDB" id="A0ABD4REZ2"/>
<evidence type="ECO:0000256" key="1">
    <source>
        <dbReference type="SAM" id="Phobius"/>
    </source>
</evidence>
<evidence type="ECO:0000313" key="2">
    <source>
        <dbReference type="EMBL" id="MBX7289705.1"/>
    </source>
</evidence>
<name>A0ABD4REZ2_9CLOT</name>
<sequence length="119" mass="13285">MSIGTIKLSLIGIFILGVIVIISTVKLKTCPGIKKATDDQRRKGIGLIKTLWKNQIIISSMALALYLIAFMVNDKTDAMVLKIISLMSSAFIAVTAFYTVFSYNKFKKNFANLIEEIYK</sequence>
<keyword evidence="1" id="KW-0472">Membrane</keyword>
<feature type="transmembrane region" description="Helical" evidence="1">
    <location>
        <begin position="78"/>
        <end position="101"/>
    </location>
</feature>
<accession>A0ABD4REZ2</accession>